<dbReference type="EMBL" id="JAACJM010000042">
    <property type="protein sequence ID" value="KAF5361152.1"/>
    <property type="molecule type" value="Genomic_DNA"/>
</dbReference>
<evidence type="ECO:0000256" key="1">
    <source>
        <dbReference type="SAM" id="MobiDB-lite"/>
    </source>
</evidence>
<evidence type="ECO:0000313" key="3">
    <source>
        <dbReference type="Proteomes" id="UP000559256"/>
    </source>
</evidence>
<feature type="compositionally biased region" description="Basic residues" evidence="1">
    <location>
        <begin position="193"/>
        <end position="211"/>
    </location>
</feature>
<gene>
    <name evidence="2" type="ORF">D9758_009096</name>
</gene>
<dbReference type="OrthoDB" id="2596754at2759"/>
<feature type="region of interest" description="Disordered" evidence="1">
    <location>
        <begin position="158"/>
        <end position="230"/>
    </location>
</feature>
<comment type="caution">
    <text evidence="2">The sequence shown here is derived from an EMBL/GenBank/DDBJ whole genome shotgun (WGS) entry which is preliminary data.</text>
</comment>
<sequence length="230" mass="25351">MEFGDYSPPASTPTRDIEKATLLKIYAMKLFLGTLEIDLVKADLGLSAVNPKKSAEGGWDEVVVVSRVLERLSSSSSKRVTHTDDVDVYFSLFLLSLFVFIKKGEKVIHDHTDADTDVLMNCNPCSSHSPFHHFNSNSLFVNDPPPLTIITTMTTTMGLTPSSTLTPTTPLTTHDNFMEEDEGREAEKDKKSGRGLGRRRTGGRERGRGKRPPPTNHLAPPRTGEVVGRV</sequence>
<reference evidence="2 3" key="1">
    <citation type="journal article" date="2020" name="ISME J.">
        <title>Uncovering the hidden diversity of litter-decomposition mechanisms in mushroom-forming fungi.</title>
        <authorList>
            <person name="Floudas D."/>
            <person name="Bentzer J."/>
            <person name="Ahren D."/>
            <person name="Johansson T."/>
            <person name="Persson P."/>
            <person name="Tunlid A."/>
        </authorList>
    </citation>
    <scope>NUCLEOTIDE SEQUENCE [LARGE SCALE GENOMIC DNA]</scope>
    <source>
        <strain evidence="2 3">CBS 291.85</strain>
    </source>
</reference>
<proteinExistence type="predicted"/>
<dbReference type="AlphaFoldDB" id="A0A8H5GA48"/>
<protein>
    <submittedName>
        <fullName evidence="2">Uncharacterized protein</fullName>
    </submittedName>
</protein>
<feature type="compositionally biased region" description="Low complexity" evidence="1">
    <location>
        <begin position="158"/>
        <end position="173"/>
    </location>
</feature>
<accession>A0A8H5GA48</accession>
<keyword evidence="3" id="KW-1185">Reference proteome</keyword>
<dbReference type="Proteomes" id="UP000559256">
    <property type="component" value="Unassembled WGS sequence"/>
</dbReference>
<name>A0A8H5GA48_9AGAR</name>
<organism evidence="2 3">
    <name type="scientific">Tetrapyrgos nigripes</name>
    <dbReference type="NCBI Taxonomy" id="182062"/>
    <lineage>
        <taxon>Eukaryota</taxon>
        <taxon>Fungi</taxon>
        <taxon>Dikarya</taxon>
        <taxon>Basidiomycota</taxon>
        <taxon>Agaricomycotina</taxon>
        <taxon>Agaricomycetes</taxon>
        <taxon>Agaricomycetidae</taxon>
        <taxon>Agaricales</taxon>
        <taxon>Marasmiineae</taxon>
        <taxon>Marasmiaceae</taxon>
        <taxon>Tetrapyrgos</taxon>
    </lineage>
</organism>
<evidence type="ECO:0000313" key="2">
    <source>
        <dbReference type="EMBL" id="KAF5361152.1"/>
    </source>
</evidence>